<dbReference type="InterPro" id="IPR016186">
    <property type="entry name" value="C-type_lectin-like/link_sf"/>
</dbReference>
<dbReference type="EMBL" id="CAXKWB010003929">
    <property type="protein sequence ID" value="CAL4071085.1"/>
    <property type="molecule type" value="Genomic_DNA"/>
</dbReference>
<evidence type="ECO:0000256" key="1">
    <source>
        <dbReference type="SAM" id="SignalP"/>
    </source>
</evidence>
<keyword evidence="4" id="KW-1185">Reference proteome</keyword>
<keyword evidence="1" id="KW-0732">Signal</keyword>
<dbReference type="SMART" id="SM00034">
    <property type="entry name" value="CLECT"/>
    <property type="match status" value="1"/>
</dbReference>
<name>A0AAV2Q742_MEGNR</name>
<dbReference type="PROSITE" id="PS50041">
    <property type="entry name" value="C_TYPE_LECTIN_2"/>
    <property type="match status" value="1"/>
</dbReference>
<accession>A0AAV2Q742</accession>
<dbReference type="Pfam" id="PF00059">
    <property type="entry name" value="Lectin_C"/>
    <property type="match status" value="1"/>
</dbReference>
<dbReference type="Proteomes" id="UP001497623">
    <property type="component" value="Unassembled WGS sequence"/>
</dbReference>
<comment type="caution">
    <text evidence="3">The sequence shown here is derived from an EMBL/GenBank/DDBJ whole genome shotgun (WGS) entry which is preliminary data.</text>
</comment>
<feature type="signal peptide" evidence="1">
    <location>
        <begin position="1"/>
        <end position="25"/>
    </location>
</feature>
<organism evidence="3 4">
    <name type="scientific">Meganyctiphanes norvegica</name>
    <name type="common">Northern krill</name>
    <name type="synonym">Thysanopoda norvegica</name>
    <dbReference type="NCBI Taxonomy" id="48144"/>
    <lineage>
        <taxon>Eukaryota</taxon>
        <taxon>Metazoa</taxon>
        <taxon>Ecdysozoa</taxon>
        <taxon>Arthropoda</taxon>
        <taxon>Crustacea</taxon>
        <taxon>Multicrustacea</taxon>
        <taxon>Malacostraca</taxon>
        <taxon>Eumalacostraca</taxon>
        <taxon>Eucarida</taxon>
        <taxon>Euphausiacea</taxon>
        <taxon>Euphausiidae</taxon>
        <taxon>Meganyctiphanes</taxon>
    </lineage>
</organism>
<dbReference type="InterPro" id="IPR016187">
    <property type="entry name" value="CTDL_fold"/>
</dbReference>
<dbReference type="SUPFAM" id="SSF56436">
    <property type="entry name" value="C-type lectin-like"/>
    <property type="match status" value="1"/>
</dbReference>
<dbReference type="InterPro" id="IPR001304">
    <property type="entry name" value="C-type_lectin-like"/>
</dbReference>
<feature type="domain" description="C-type lectin" evidence="2">
    <location>
        <begin position="88"/>
        <end position="202"/>
    </location>
</feature>
<gene>
    <name evidence="3" type="ORF">MNOR_LOCUS8429</name>
</gene>
<evidence type="ECO:0000313" key="4">
    <source>
        <dbReference type="Proteomes" id="UP001497623"/>
    </source>
</evidence>
<reference evidence="3 4" key="1">
    <citation type="submission" date="2024-05" db="EMBL/GenBank/DDBJ databases">
        <authorList>
            <person name="Wallberg A."/>
        </authorList>
    </citation>
    <scope>NUCLEOTIDE SEQUENCE [LARGE SCALE GENOMIC DNA]</scope>
</reference>
<evidence type="ECO:0000259" key="2">
    <source>
        <dbReference type="PROSITE" id="PS50041"/>
    </source>
</evidence>
<protein>
    <recommendedName>
        <fullName evidence="2">C-type lectin domain-containing protein</fullName>
    </recommendedName>
</protein>
<sequence length="205" mass="23295">MANITGRICALFLFVVLTSFRVCEPKKSPHHIKIINDVNDSVNPITEILKTLKTMNDSLNVIKQNSDVIAQWVKNVCPNRYERIVKGCFYVREKYTSSGSLKWISSRLYCQAIDGDLAVVDDIPKFLTYYENQPNVRFQDYHWYGASRIGHTIQYLNGTELPVSSSLWEAGYPGPGNCVALHTSKQKLITADCTKAYSFICKNDQ</sequence>
<dbReference type="AlphaFoldDB" id="A0AAV2Q742"/>
<dbReference type="CDD" id="cd00037">
    <property type="entry name" value="CLECT"/>
    <property type="match status" value="1"/>
</dbReference>
<evidence type="ECO:0000313" key="3">
    <source>
        <dbReference type="EMBL" id="CAL4071085.1"/>
    </source>
</evidence>
<proteinExistence type="predicted"/>
<feature type="chain" id="PRO_5043763516" description="C-type lectin domain-containing protein" evidence="1">
    <location>
        <begin position="26"/>
        <end position="205"/>
    </location>
</feature>
<dbReference type="Gene3D" id="3.10.100.10">
    <property type="entry name" value="Mannose-Binding Protein A, subunit A"/>
    <property type="match status" value="1"/>
</dbReference>